<dbReference type="InterPro" id="IPR005467">
    <property type="entry name" value="His_kinase_dom"/>
</dbReference>
<keyword evidence="7 14" id="KW-0812">Transmembrane</keyword>
<dbReference type="InterPro" id="IPR036097">
    <property type="entry name" value="HisK_dim/P_sf"/>
</dbReference>
<evidence type="ECO:0000313" key="16">
    <source>
        <dbReference type="EMBL" id="KIS22789.1"/>
    </source>
</evidence>
<keyword evidence="10" id="KW-0067">ATP-binding</keyword>
<name>A0A0D1AHY2_CLOBO</name>
<dbReference type="PATRIC" id="fig|1379739.3.peg.1129"/>
<evidence type="ECO:0000256" key="3">
    <source>
        <dbReference type="ARBA" id="ARBA00012438"/>
    </source>
</evidence>
<evidence type="ECO:0000256" key="1">
    <source>
        <dbReference type="ARBA" id="ARBA00000085"/>
    </source>
</evidence>
<dbReference type="Gene3D" id="1.10.287.130">
    <property type="match status" value="1"/>
</dbReference>
<evidence type="ECO:0000256" key="9">
    <source>
        <dbReference type="ARBA" id="ARBA00022777"/>
    </source>
</evidence>
<dbReference type="InterPro" id="IPR004358">
    <property type="entry name" value="Sig_transdc_His_kin-like_C"/>
</dbReference>
<keyword evidence="6" id="KW-0808">Transferase</keyword>
<dbReference type="Pfam" id="PF02518">
    <property type="entry name" value="HATPase_c"/>
    <property type="match status" value="1"/>
</dbReference>
<dbReference type="GO" id="GO:0000155">
    <property type="term" value="F:phosphorelay sensor kinase activity"/>
    <property type="evidence" value="ECO:0007669"/>
    <property type="project" value="InterPro"/>
</dbReference>
<keyword evidence="4" id="KW-1003">Cell membrane</keyword>
<feature type="domain" description="Histidine kinase" evidence="15">
    <location>
        <begin position="205"/>
        <end position="419"/>
    </location>
</feature>
<dbReference type="PANTHER" id="PTHR45528">
    <property type="entry name" value="SENSOR HISTIDINE KINASE CPXA"/>
    <property type="match status" value="1"/>
</dbReference>
<keyword evidence="11 14" id="KW-1133">Transmembrane helix</keyword>
<dbReference type="InterPro" id="IPR003661">
    <property type="entry name" value="HisK_dim/P_dom"/>
</dbReference>
<feature type="transmembrane region" description="Helical" evidence="14">
    <location>
        <begin position="114"/>
        <end position="133"/>
    </location>
</feature>
<dbReference type="PANTHER" id="PTHR45528:SF1">
    <property type="entry name" value="SENSOR HISTIDINE KINASE CPXA"/>
    <property type="match status" value="1"/>
</dbReference>
<keyword evidence="13 14" id="KW-0472">Membrane</keyword>
<dbReference type="GO" id="GO:0005886">
    <property type="term" value="C:plasma membrane"/>
    <property type="evidence" value="ECO:0007669"/>
    <property type="project" value="UniProtKB-SubCell"/>
</dbReference>
<dbReference type="InterPro" id="IPR036890">
    <property type="entry name" value="HATPase_C_sf"/>
</dbReference>
<dbReference type="CDD" id="cd00082">
    <property type="entry name" value="HisKA"/>
    <property type="match status" value="1"/>
</dbReference>
<keyword evidence="8" id="KW-0547">Nucleotide-binding</keyword>
<evidence type="ECO:0000256" key="6">
    <source>
        <dbReference type="ARBA" id="ARBA00022679"/>
    </source>
</evidence>
<dbReference type="AlphaFoldDB" id="A0A0D1AHY2"/>
<evidence type="ECO:0000256" key="14">
    <source>
        <dbReference type="SAM" id="Phobius"/>
    </source>
</evidence>
<protein>
    <recommendedName>
        <fullName evidence="3">histidine kinase</fullName>
        <ecNumber evidence="3">2.7.13.3</ecNumber>
    </recommendedName>
</protein>
<accession>A0A0D1AHY2</accession>
<comment type="subcellular location">
    <subcellularLocation>
        <location evidence="2">Cell membrane</location>
        <topology evidence="2">Multi-pass membrane protein</topology>
    </subcellularLocation>
</comment>
<gene>
    <name evidence="16" type="ORF">N495_04050</name>
</gene>
<reference evidence="16 17" key="1">
    <citation type="submission" date="2014-06" db="EMBL/GenBank/DDBJ databases">
        <title>Genome characterization of distinct group I Clostridium botulinum lineages.</title>
        <authorList>
            <person name="Giordani F."/>
            <person name="Anselmo A."/>
            <person name="Fillo S."/>
            <person name="Palozzi A.M."/>
            <person name="Fortunato A."/>
            <person name="Gentile B."/>
            <person name="Ciammaruconi A."/>
            <person name="Anniballi F."/>
            <person name="De Medici D."/>
            <person name="Lista F."/>
        </authorList>
    </citation>
    <scope>NUCLEOTIDE SEQUENCE [LARGE SCALE GENOMIC DNA]</scope>
    <source>
        <strain evidence="16 17">B2 450</strain>
    </source>
</reference>
<evidence type="ECO:0000256" key="2">
    <source>
        <dbReference type="ARBA" id="ARBA00004651"/>
    </source>
</evidence>
<keyword evidence="5" id="KW-0597">Phosphoprotein</keyword>
<dbReference type="PROSITE" id="PS50109">
    <property type="entry name" value="HIS_KIN"/>
    <property type="match status" value="1"/>
</dbReference>
<evidence type="ECO:0000256" key="13">
    <source>
        <dbReference type="ARBA" id="ARBA00023136"/>
    </source>
</evidence>
<dbReference type="Proteomes" id="UP000032250">
    <property type="component" value="Unassembled WGS sequence"/>
</dbReference>
<dbReference type="SUPFAM" id="SSF47384">
    <property type="entry name" value="Homodimeric domain of signal transducing histidine kinase"/>
    <property type="match status" value="1"/>
</dbReference>
<dbReference type="GO" id="GO:0005524">
    <property type="term" value="F:ATP binding"/>
    <property type="evidence" value="ECO:0007669"/>
    <property type="project" value="UniProtKB-KW"/>
</dbReference>
<dbReference type="Gene3D" id="3.30.565.10">
    <property type="entry name" value="Histidine kinase-like ATPase, C-terminal domain"/>
    <property type="match status" value="1"/>
</dbReference>
<comment type="caution">
    <text evidence="16">The sequence shown here is derived from an EMBL/GenBank/DDBJ whole genome shotgun (WGS) entry which is preliminary data.</text>
</comment>
<dbReference type="InterPro" id="IPR050398">
    <property type="entry name" value="HssS/ArlS-like"/>
</dbReference>
<dbReference type="EC" id="2.7.13.3" evidence="3"/>
<evidence type="ECO:0000256" key="5">
    <source>
        <dbReference type="ARBA" id="ARBA00022553"/>
    </source>
</evidence>
<evidence type="ECO:0000256" key="10">
    <source>
        <dbReference type="ARBA" id="ARBA00022840"/>
    </source>
</evidence>
<dbReference type="PRINTS" id="PR00344">
    <property type="entry name" value="BCTRLSENSOR"/>
</dbReference>
<proteinExistence type="predicted"/>
<dbReference type="InterPro" id="IPR003594">
    <property type="entry name" value="HATPase_dom"/>
</dbReference>
<feature type="transmembrane region" description="Helical" evidence="14">
    <location>
        <begin position="12"/>
        <end position="32"/>
    </location>
</feature>
<dbReference type="HOGENOM" id="CLU_000445_89_3_9"/>
<evidence type="ECO:0000256" key="11">
    <source>
        <dbReference type="ARBA" id="ARBA00022989"/>
    </source>
</evidence>
<comment type="catalytic activity">
    <reaction evidence="1">
        <text>ATP + protein L-histidine = ADP + protein N-phospho-L-histidine.</text>
        <dbReference type="EC" id="2.7.13.3"/>
    </reaction>
</comment>
<evidence type="ECO:0000259" key="15">
    <source>
        <dbReference type="PROSITE" id="PS50109"/>
    </source>
</evidence>
<dbReference type="CDD" id="cd00075">
    <property type="entry name" value="HATPase"/>
    <property type="match status" value="1"/>
</dbReference>
<evidence type="ECO:0000256" key="4">
    <source>
        <dbReference type="ARBA" id="ARBA00022475"/>
    </source>
</evidence>
<dbReference type="EMBL" id="JXSU01000007">
    <property type="protein sequence ID" value="KIS22789.1"/>
    <property type="molecule type" value="Genomic_DNA"/>
</dbReference>
<evidence type="ECO:0000256" key="12">
    <source>
        <dbReference type="ARBA" id="ARBA00023012"/>
    </source>
</evidence>
<sequence>MLKYFRNPEIKELTFKFSIIFILFATLTTIFIKGELNKLNKDYINQNTLIVGNILSKHPELEEEIILSLKSNEDARYNEEKNYKIGKNVLEKYSYDENLELYKNPVLKNFSIKFIYRTIIYFGLAIFIIYIIIYDKFKYFYKKAEVFTKASEEIMDGHFNKFVDENREGDFYILSSKFNLMSNRLEESLLNLKKEKIFLKNIISDISHQLKTPLSSLIMFNELMKDENMPIEDRENFLKLSDEQLKRMEWLIINLLKIGRLEAGVVEFKRENNPLYVTVSKALAGLSEKAKRKSQKVIINIDEDVYFKHDMEWTAEAISNIIKNSIEHTDNYGQIKISCEETPISLTISIKDNGEGIPEKLQNKIFERFYKGENSVNPSSIGIGLSLTKSIIESQNGSIIVESEEGKGTEFIITFLKTVI</sequence>
<keyword evidence="12" id="KW-0902">Two-component regulatory system</keyword>
<dbReference type="SMART" id="SM00387">
    <property type="entry name" value="HATPase_c"/>
    <property type="match status" value="1"/>
</dbReference>
<dbReference type="RefSeq" id="WP_003488922.1">
    <property type="nucleotide sequence ID" value="NZ_JXSU01000007.1"/>
</dbReference>
<evidence type="ECO:0000256" key="7">
    <source>
        <dbReference type="ARBA" id="ARBA00022692"/>
    </source>
</evidence>
<organism evidence="16 17">
    <name type="scientific">Clostridium botulinum B2 450</name>
    <dbReference type="NCBI Taxonomy" id="1379739"/>
    <lineage>
        <taxon>Bacteria</taxon>
        <taxon>Bacillati</taxon>
        <taxon>Bacillota</taxon>
        <taxon>Clostridia</taxon>
        <taxon>Eubacteriales</taxon>
        <taxon>Clostridiaceae</taxon>
        <taxon>Clostridium</taxon>
    </lineage>
</organism>
<dbReference type="OrthoDB" id="9773956at2"/>
<dbReference type="SMART" id="SM00388">
    <property type="entry name" value="HisKA"/>
    <property type="match status" value="1"/>
</dbReference>
<dbReference type="SUPFAM" id="SSF55874">
    <property type="entry name" value="ATPase domain of HSP90 chaperone/DNA topoisomerase II/histidine kinase"/>
    <property type="match status" value="1"/>
</dbReference>
<dbReference type="Pfam" id="PF00512">
    <property type="entry name" value="HisKA"/>
    <property type="match status" value="1"/>
</dbReference>
<evidence type="ECO:0000256" key="8">
    <source>
        <dbReference type="ARBA" id="ARBA00022741"/>
    </source>
</evidence>
<keyword evidence="9 16" id="KW-0418">Kinase</keyword>
<evidence type="ECO:0000313" key="17">
    <source>
        <dbReference type="Proteomes" id="UP000032250"/>
    </source>
</evidence>